<evidence type="ECO:0000313" key="4">
    <source>
        <dbReference type="EMBL" id="RKF79938.1"/>
    </source>
</evidence>
<comment type="caution">
    <text evidence="4">The sequence shown here is derived from an EMBL/GenBank/DDBJ whole genome shotgun (WGS) entry which is preliminary data.</text>
</comment>
<dbReference type="PANTHER" id="PTHR12387">
    <property type="entry name" value="26S PROTEASOME NON-ATPASE REGULATORY SUBUNIT 8"/>
    <property type="match status" value="1"/>
</dbReference>
<dbReference type="GO" id="GO:0043161">
    <property type="term" value="P:proteasome-mediated ubiquitin-dependent protein catabolic process"/>
    <property type="evidence" value="ECO:0007669"/>
    <property type="project" value="TreeGrafter"/>
</dbReference>
<organism evidence="4 5">
    <name type="scientific">Golovinomyces cichoracearum</name>
    <dbReference type="NCBI Taxonomy" id="62708"/>
    <lineage>
        <taxon>Eukaryota</taxon>
        <taxon>Fungi</taxon>
        <taxon>Dikarya</taxon>
        <taxon>Ascomycota</taxon>
        <taxon>Pezizomycotina</taxon>
        <taxon>Leotiomycetes</taxon>
        <taxon>Erysiphales</taxon>
        <taxon>Erysiphaceae</taxon>
        <taxon>Golovinomyces</taxon>
    </lineage>
</organism>
<dbReference type="OrthoDB" id="10261470at2759"/>
<dbReference type="Pfam" id="PF10075">
    <property type="entry name" value="CSN8_PSD8_EIF3K"/>
    <property type="match status" value="1"/>
</dbReference>
<dbReference type="GO" id="GO:0008541">
    <property type="term" value="C:proteasome regulatory particle, lid subcomplex"/>
    <property type="evidence" value="ECO:0007669"/>
    <property type="project" value="TreeGrafter"/>
</dbReference>
<sequence length="275" mass="30987">MAEREVQAILRQLKSTHDYATSSSLLAKAKVSLLKLNALIPQPTTPQSTLLLAREVFETGALLSIRAKDPLAFTRYVHQLKAFYELSPDRLPWTQSEKNKITGLYLLLLLTQGDYTGFHTELEALDSSYQNQQGAVEADRYLGYPIRLERWLMEGTYDLVWKAMASKEVPSEEYGVFSEILISQIRAEIANNSEQAYPYLPIASTKDLLFLQSEGSVVSFAKSRGWIIKDGCIYFPAQELNSNSNTNNADGDEEKFNKLVIENTLGYAQDLETIV</sequence>
<name>A0A420IZI7_9PEZI</name>
<dbReference type="InterPro" id="IPR000717">
    <property type="entry name" value="PCI_dom"/>
</dbReference>
<dbReference type="GO" id="GO:0005829">
    <property type="term" value="C:cytosol"/>
    <property type="evidence" value="ECO:0007669"/>
    <property type="project" value="TreeGrafter"/>
</dbReference>
<reference evidence="4 5" key="1">
    <citation type="journal article" date="2018" name="BMC Genomics">
        <title>Comparative genome analyses reveal sequence features reflecting distinct modes of host-adaptation between dicot and monocot powdery mildew.</title>
        <authorList>
            <person name="Wu Y."/>
            <person name="Ma X."/>
            <person name="Pan Z."/>
            <person name="Kale S.D."/>
            <person name="Song Y."/>
            <person name="King H."/>
            <person name="Zhang Q."/>
            <person name="Presley C."/>
            <person name="Deng X."/>
            <person name="Wei C.I."/>
            <person name="Xiao S."/>
        </authorList>
    </citation>
    <scope>NUCLEOTIDE SEQUENCE [LARGE SCALE GENOMIC DNA]</scope>
    <source>
        <strain evidence="4">UCSC1</strain>
    </source>
</reference>
<proteinExistence type="inferred from homology"/>
<protein>
    <submittedName>
        <fullName evidence="4">26S proteasome regulatory subunit RPN12</fullName>
    </submittedName>
</protein>
<dbReference type="GO" id="GO:0005634">
    <property type="term" value="C:nucleus"/>
    <property type="evidence" value="ECO:0007669"/>
    <property type="project" value="TreeGrafter"/>
</dbReference>
<keyword evidence="2 4" id="KW-0647">Proteasome</keyword>
<evidence type="ECO:0000313" key="5">
    <source>
        <dbReference type="Proteomes" id="UP000285405"/>
    </source>
</evidence>
<dbReference type="PROSITE" id="PS50250">
    <property type="entry name" value="PCI"/>
    <property type="match status" value="1"/>
</dbReference>
<comment type="similarity">
    <text evidence="1">Belongs to the proteasome subunit S14 family.</text>
</comment>
<gene>
    <name evidence="4" type="ORF">GcC1_041002</name>
</gene>
<evidence type="ECO:0000256" key="2">
    <source>
        <dbReference type="ARBA" id="ARBA00022942"/>
    </source>
</evidence>
<dbReference type="InterPro" id="IPR033464">
    <property type="entry name" value="CSN8_PSD8_EIF3K"/>
</dbReference>
<dbReference type="FunFam" id="1.25.40.990:FF:000001">
    <property type="entry name" value="26S proteasome non-ATPase regulatory subunit"/>
    <property type="match status" value="1"/>
</dbReference>
<dbReference type="InterPro" id="IPR006746">
    <property type="entry name" value="26S_Psome_Rpn12"/>
</dbReference>
<evidence type="ECO:0000259" key="3">
    <source>
        <dbReference type="PROSITE" id="PS50250"/>
    </source>
</evidence>
<dbReference type="AlphaFoldDB" id="A0A420IZI7"/>
<evidence type="ECO:0000256" key="1">
    <source>
        <dbReference type="ARBA" id="ARBA00009627"/>
    </source>
</evidence>
<dbReference type="EMBL" id="MCBR01004140">
    <property type="protein sequence ID" value="RKF79938.1"/>
    <property type="molecule type" value="Genomic_DNA"/>
</dbReference>
<dbReference type="Proteomes" id="UP000285405">
    <property type="component" value="Unassembled WGS sequence"/>
</dbReference>
<accession>A0A420IZI7</accession>
<feature type="domain" description="PCI" evidence="3">
    <location>
        <begin position="71"/>
        <end position="251"/>
    </location>
</feature>
<dbReference type="Gene3D" id="1.25.40.990">
    <property type="match status" value="1"/>
</dbReference>
<dbReference type="PANTHER" id="PTHR12387:SF0">
    <property type="entry name" value="26S PROTEASOME NON-ATPASE REGULATORY SUBUNIT 8"/>
    <property type="match status" value="1"/>
</dbReference>